<accession>A0A1W2GJU0</accession>
<keyword evidence="3 5" id="KW-1133">Transmembrane helix</keyword>
<dbReference type="InterPro" id="IPR010652">
    <property type="entry name" value="DUF1232"/>
</dbReference>
<evidence type="ECO:0000256" key="1">
    <source>
        <dbReference type="ARBA" id="ARBA00004127"/>
    </source>
</evidence>
<sequence length="133" mass="15788">MMSKKENFKKYQNKATEVLKDNKRVQNLLGSTREKLTEVLENNDRLKDFSDKIYVMIRMVKAQISGEYREFPWRTLAMMVGALIYFVTPLDLIPDVIPILGLTDDISIVYWIYKSVQEDIERFEEWEQTIELS</sequence>
<keyword evidence="4 5" id="KW-0472">Membrane</keyword>
<evidence type="ECO:0000256" key="2">
    <source>
        <dbReference type="ARBA" id="ARBA00022692"/>
    </source>
</evidence>
<gene>
    <name evidence="7" type="ORF">SAMN04488029_3142</name>
</gene>
<dbReference type="Proteomes" id="UP000192472">
    <property type="component" value="Unassembled WGS sequence"/>
</dbReference>
<proteinExistence type="predicted"/>
<dbReference type="STRING" id="692418.SAMN04488029_3142"/>
<comment type="subcellular location">
    <subcellularLocation>
        <location evidence="1">Endomembrane system</location>
        <topology evidence="1">Multi-pass membrane protein</topology>
    </subcellularLocation>
</comment>
<organism evidence="7 8">
    <name type="scientific">Reichenbachiella faecimaris</name>
    <dbReference type="NCBI Taxonomy" id="692418"/>
    <lineage>
        <taxon>Bacteria</taxon>
        <taxon>Pseudomonadati</taxon>
        <taxon>Bacteroidota</taxon>
        <taxon>Cytophagia</taxon>
        <taxon>Cytophagales</taxon>
        <taxon>Reichenbachiellaceae</taxon>
        <taxon>Reichenbachiella</taxon>
    </lineage>
</organism>
<feature type="transmembrane region" description="Helical" evidence="5">
    <location>
        <begin position="71"/>
        <end position="90"/>
    </location>
</feature>
<evidence type="ECO:0000313" key="8">
    <source>
        <dbReference type="Proteomes" id="UP000192472"/>
    </source>
</evidence>
<evidence type="ECO:0000256" key="4">
    <source>
        <dbReference type="ARBA" id="ARBA00023136"/>
    </source>
</evidence>
<dbReference type="GO" id="GO:0012505">
    <property type="term" value="C:endomembrane system"/>
    <property type="evidence" value="ECO:0007669"/>
    <property type="project" value="UniProtKB-SubCell"/>
</dbReference>
<dbReference type="AlphaFoldDB" id="A0A1W2GJU0"/>
<dbReference type="OrthoDB" id="9800034at2"/>
<name>A0A1W2GJU0_REIFA</name>
<reference evidence="7 8" key="1">
    <citation type="submission" date="2017-04" db="EMBL/GenBank/DDBJ databases">
        <authorList>
            <person name="Afonso C.L."/>
            <person name="Miller P.J."/>
            <person name="Scott M.A."/>
            <person name="Spackman E."/>
            <person name="Goraichik I."/>
            <person name="Dimitrov K.M."/>
            <person name="Suarez D.L."/>
            <person name="Swayne D.E."/>
        </authorList>
    </citation>
    <scope>NUCLEOTIDE SEQUENCE [LARGE SCALE GENOMIC DNA]</scope>
    <source>
        <strain evidence="7 8">DSM 26133</strain>
    </source>
</reference>
<feature type="domain" description="DUF1232" evidence="6">
    <location>
        <begin position="76"/>
        <end position="110"/>
    </location>
</feature>
<keyword evidence="8" id="KW-1185">Reference proteome</keyword>
<keyword evidence="2 5" id="KW-0812">Transmembrane</keyword>
<evidence type="ECO:0000313" key="7">
    <source>
        <dbReference type="EMBL" id="SMD36917.1"/>
    </source>
</evidence>
<protein>
    <submittedName>
        <fullName evidence="7">Uncharacterized membrane protein YkvA, DUF1232 family</fullName>
    </submittedName>
</protein>
<evidence type="ECO:0000256" key="3">
    <source>
        <dbReference type="ARBA" id="ARBA00022989"/>
    </source>
</evidence>
<dbReference type="Pfam" id="PF06803">
    <property type="entry name" value="DUF1232"/>
    <property type="match status" value="1"/>
</dbReference>
<dbReference type="EMBL" id="FWYF01000003">
    <property type="protein sequence ID" value="SMD36917.1"/>
    <property type="molecule type" value="Genomic_DNA"/>
</dbReference>
<evidence type="ECO:0000256" key="5">
    <source>
        <dbReference type="SAM" id="Phobius"/>
    </source>
</evidence>
<evidence type="ECO:0000259" key="6">
    <source>
        <dbReference type="Pfam" id="PF06803"/>
    </source>
</evidence>